<gene>
    <name evidence="1" type="ORF">JE024_34180</name>
</gene>
<dbReference type="RefSeq" id="WP_205377749.1">
    <property type="nucleotide sequence ID" value="NZ_JAFEJA010000002.1"/>
</dbReference>
<evidence type="ECO:0000313" key="1">
    <source>
        <dbReference type="EMBL" id="MBM9623646.1"/>
    </source>
</evidence>
<keyword evidence="2" id="KW-1185">Reference proteome</keyword>
<evidence type="ECO:0000313" key="2">
    <source>
        <dbReference type="Proteomes" id="UP000664109"/>
    </source>
</evidence>
<dbReference type="EMBL" id="JAFEJA010000002">
    <property type="protein sequence ID" value="MBM9623646.1"/>
    <property type="molecule type" value="Genomic_DNA"/>
</dbReference>
<proteinExistence type="predicted"/>
<name>A0ABS2V1D7_9ACTN</name>
<sequence length="149" mass="16481">MADGQAVAGSEGTPRFPGVVEPLMDMELRMLVRLVDQDEENRSHFGVSLNIPGGVIYGQVVSRDAYAREWESSLRGLPGAGAEGLARIPRLIDEVVEGRRDEREADPLPRWVHLRNATFLTGATAQTMHYELWRGRLADVVGWSLSIPS</sequence>
<reference evidence="1 2" key="1">
    <citation type="journal article" date="2016" name="Arch. Microbiol.">
        <title>Streptomyces zhihengii sp. nov., isolated from rhizospheric soil of Psammosilene tunicoides.</title>
        <authorList>
            <person name="Huang M.J."/>
            <person name="Fei J.J."/>
            <person name="Salam N."/>
            <person name="Kim C.J."/>
            <person name="Hozzein W.N."/>
            <person name="Xiao M."/>
            <person name="Huang H.Q."/>
            <person name="Li W.J."/>
        </authorList>
    </citation>
    <scope>NUCLEOTIDE SEQUENCE [LARGE SCALE GENOMIC DNA]</scope>
    <source>
        <strain evidence="1 2">YIM T102</strain>
    </source>
</reference>
<comment type="caution">
    <text evidence="1">The sequence shown here is derived from an EMBL/GenBank/DDBJ whole genome shotgun (WGS) entry which is preliminary data.</text>
</comment>
<dbReference type="Proteomes" id="UP000664109">
    <property type="component" value="Unassembled WGS sequence"/>
</dbReference>
<organism evidence="1 2">
    <name type="scientific">Streptomyces zhihengii</name>
    <dbReference type="NCBI Taxonomy" id="1818004"/>
    <lineage>
        <taxon>Bacteria</taxon>
        <taxon>Bacillati</taxon>
        <taxon>Actinomycetota</taxon>
        <taxon>Actinomycetes</taxon>
        <taxon>Kitasatosporales</taxon>
        <taxon>Streptomycetaceae</taxon>
        <taxon>Streptomyces</taxon>
    </lineage>
</organism>
<protein>
    <submittedName>
        <fullName evidence="1">Uncharacterized protein</fullName>
    </submittedName>
</protein>
<accession>A0ABS2V1D7</accession>